<dbReference type="EMBL" id="BMOK01000002">
    <property type="protein sequence ID" value="GGL44960.1"/>
    <property type="molecule type" value="Genomic_DNA"/>
</dbReference>
<keyword evidence="5" id="KW-1185">Reference proteome</keyword>
<comment type="caution">
    <text evidence="4">The sequence shown here is derived from an EMBL/GenBank/DDBJ whole genome shotgun (WGS) entry which is preliminary data.</text>
</comment>
<feature type="domain" description="N-acetyltransferase" evidence="3">
    <location>
        <begin position="2"/>
        <end position="166"/>
    </location>
</feature>
<proteinExistence type="predicted"/>
<gene>
    <name evidence="4" type="primary">ylaG</name>
    <name evidence="4" type="ORF">GCM10007968_06260</name>
</gene>
<name>A0A917RXR1_9BACL</name>
<evidence type="ECO:0000259" key="3">
    <source>
        <dbReference type="PROSITE" id="PS51186"/>
    </source>
</evidence>
<dbReference type="RefSeq" id="WP_188801620.1">
    <property type="nucleotide sequence ID" value="NZ_BMOK01000002.1"/>
</dbReference>
<sequence length="166" mass="18752">MAVIRKITAADAVAFLQLKRALDHETYLMLFQQDELLTTAAQMNERLKKIEKLAHTALFAAERDGQMIGFTAAIGNEQKRISHRARIVTGVLKAWRRLGYGRLLLEKAENWAKENGIFRLELAVTANNRPGMLFYGTTGFQVEGTRKAAVVQDGEHVDEFYMAKLL</sequence>
<evidence type="ECO:0000313" key="4">
    <source>
        <dbReference type="EMBL" id="GGL44960.1"/>
    </source>
</evidence>
<dbReference type="Pfam" id="PF00583">
    <property type="entry name" value="Acetyltransf_1"/>
    <property type="match status" value="1"/>
</dbReference>
<dbReference type="CDD" id="cd04301">
    <property type="entry name" value="NAT_SF"/>
    <property type="match status" value="1"/>
</dbReference>
<reference evidence="4" key="2">
    <citation type="submission" date="2020-09" db="EMBL/GenBank/DDBJ databases">
        <authorList>
            <person name="Sun Q."/>
            <person name="Ohkuma M."/>
        </authorList>
    </citation>
    <scope>NUCLEOTIDE SEQUENCE</scope>
    <source>
        <strain evidence="4">JCM 15325</strain>
    </source>
</reference>
<accession>A0A917RXR1</accession>
<protein>
    <submittedName>
        <fullName evidence="4">N-acetyltransferase GCN5</fullName>
    </submittedName>
</protein>
<dbReference type="Gene3D" id="3.40.630.30">
    <property type="match status" value="1"/>
</dbReference>
<dbReference type="GO" id="GO:0016747">
    <property type="term" value="F:acyltransferase activity, transferring groups other than amino-acyl groups"/>
    <property type="evidence" value="ECO:0007669"/>
    <property type="project" value="InterPro"/>
</dbReference>
<evidence type="ECO:0000256" key="2">
    <source>
        <dbReference type="ARBA" id="ARBA00023315"/>
    </source>
</evidence>
<dbReference type="SUPFAM" id="SSF55729">
    <property type="entry name" value="Acyl-CoA N-acyltransferases (Nat)"/>
    <property type="match status" value="1"/>
</dbReference>
<dbReference type="Proteomes" id="UP000654670">
    <property type="component" value="Unassembled WGS sequence"/>
</dbReference>
<dbReference type="PROSITE" id="PS51186">
    <property type="entry name" value="GNAT"/>
    <property type="match status" value="1"/>
</dbReference>
<keyword evidence="2" id="KW-0012">Acyltransferase</keyword>
<evidence type="ECO:0000313" key="5">
    <source>
        <dbReference type="Proteomes" id="UP000654670"/>
    </source>
</evidence>
<dbReference type="AlphaFoldDB" id="A0A917RXR1"/>
<evidence type="ECO:0000256" key="1">
    <source>
        <dbReference type="ARBA" id="ARBA00022679"/>
    </source>
</evidence>
<dbReference type="PANTHER" id="PTHR43877:SF2">
    <property type="entry name" value="AMINOALKYLPHOSPHONATE N-ACETYLTRANSFERASE-RELATED"/>
    <property type="match status" value="1"/>
</dbReference>
<dbReference type="InterPro" id="IPR016181">
    <property type="entry name" value="Acyl_CoA_acyltransferase"/>
</dbReference>
<dbReference type="InterPro" id="IPR000182">
    <property type="entry name" value="GNAT_dom"/>
</dbReference>
<dbReference type="InterPro" id="IPR050832">
    <property type="entry name" value="Bact_Acetyltransf"/>
</dbReference>
<organism evidence="4 5">
    <name type="scientific">Sporolactobacillus putidus</name>
    <dbReference type="NCBI Taxonomy" id="492735"/>
    <lineage>
        <taxon>Bacteria</taxon>
        <taxon>Bacillati</taxon>
        <taxon>Bacillota</taxon>
        <taxon>Bacilli</taxon>
        <taxon>Bacillales</taxon>
        <taxon>Sporolactobacillaceae</taxon>
        <taxon>Sporolactobacillus</taxon>
    </lineage>
</organism>
<reference evidence="4" key="1">
    <citation type="journal article" date="2014" name="Int. J. Syst. Evol. Microbiol.">
        <title>Complete genome sequence of Corynebacterium casei LMG S-19264T (=DSM 44701T), isolated from a smear-ripened cheese.</title>
        <authorList>
            <consortium name="US DOE Joint Genome Institute (JGI-PGF)"/>
            <person name="Walter F."/>
            <person name="Albersmeier A."/>
            <person name="Kalinowski J."/>
            <person name="Ruckert C."/>
        </authorList>
    </citation>
    <scope>NUCLEOTIDE SEQUENCE</scope>
    <source>
        <strain evidence="4">JCM 15325</strain>
    </source>
</reference>
<dbReference type="PANTHER" id="PTHR43877">
    <property type="entry name" value="AMINOALKYLPHOSPHONATE N-ACETYLTRANSFERASE-RELATED-RELATED"/>
    <property type="match status" value="1"/>
</dbReference>
<keyword evidence="1" id="KW-0808">Transferase</keyword>